<organism evidence="1 2">
    <name type="scientific">Pleurotus eryngii</name>
    <name type="common">Boletus of the steppes</name>
    <dbReference type="NCBI Taxonomy" id="5323"/>
    <lineage>
        <taxon>Eukaryota</taxon>
        <taxon>Fungi</taxon>
        <taxon>Dikarya</taxon>
        <taxon>Basidiomycota</taxon>
        <taxon>Agaricomycotina</taxon>
        <taxon>Agaricomycetes</taxon>
        <taxon>Agaricomycetidae</taxon>
        <taxon>Agaricales</taxon>
        <taxon>Pleurotineae</taxon>
        <taxon>Pleurotaceae</taxon>
        <taxon>Pleurotus</taxon>
    </lineage>
</organism>
<reference evidence="1" key="1">
    <citation type="submission" date="2020-11" db="EMBL/GenBank/DDBJ databases">
        <authorList>
            <consortium name="DOE Joint Genome Institute"/>
            <person name="Ahrendt S."/>
            <person name="Riley R."/>
            <person name="Andreopoulos W."/>
            <person name="Labutti K."/>
            <person name="Pangilinan J."/>
            <person name="Ruiz-Duenas F.J."/>
            <person name="Barrasa J.M."/>
            <person name="Sanchez-Garcia M."/>
            <person name="Camarero S."/>
            <person name="Miyauchi S."/>
            <person name="Serrano A."/>
            <person name="Linde D."/>
            <person name="Babiker R."/>
            <person name="Drula E."/>
            <person name="Ayuso-Fernandez I."/>
            <person name="Pacheco R."/>
            <person name="Padilla G."/>
            <person name="Ferreira P."/>
            <person name="Barriuso J."/>
            <person name="Kellner H."/>
            <person name="Castanera R."/>
            <person name="Alfaro M."/>
            <person name="Ramirez L."/>
            <person name="Pisabarro A.G."/>
            <person name="Kuo A."/>
            <person name="Tritt A."/>
            <person name="Lipzen A."/>
            <person name="He G."/>
            <person name="Yan M."/>
            <person name="Ng V."/>
            <person name="Cullen D."/>
            <person name="Martin F."/>
            <person name="Rosso M.-N."/>
            <person name="Henrissat B."/>
            <person name="Hibbett D."/>
            <person name="Martinez A.T."/>
            <person name="Grigoriev I.V."/>
        </authorList>
    </citation>
    <scope>NUCLEOTIDE SEQUENCE</scope>
    <source>
        <strain evidence="1">ATCC 90797</strain>
    </source>
</reference>
<name>A0A9P5ZVZ6_PLEER</name>
<sequence>MFCKNVSSPRAGPSHENATADEGFKFGFFRVKELSVADVMQYPFNGELIPKFLALSEVHSIELEAMFVSPFIVHELFVNEYQKISHVCGATESIIQGEAVELCFSEACKSKGSDVSEMIRDVVSELLVIRKFADVLNNSGRFAIPFREKRERYFGTELPMKFERCSRHRDWDKTSQGRGIWRSTAPTMISWVRRRIGAMVAVRVRWVVGSSGGRAITTWTTAVSSTVSSRTTSISSRTSTAISAGTTTTVTSWTTTVPTWATAISAGPSPISPRPSIWVLLVRIIGGMQGEFSLCLRQKVATVVLI</sequence>
<keyword evidence="2" id="KW-1185">Reference proteome</keyword>
<dbReference type="Proteomes" id="UP000807025">
    <property type="component" value="Unassembled WGS sequence"/>
</dbReference>
<evidence type="ECO:0000313" key="2">
    <source>
        <dbReference type="Proteomes" id="UP000807025"/>
    </source>
</evidence>
<dbReference type="EMBL" id="MU154563">
    <property type="protein sequence ID" value="KAF9495303.1"/>
    <property type="molecule type" value="Genomic_DNA"/>
</dbReference>
<protein>
    <submittedName>
        <fullName evidence="1">Uncharacterized protein</fullName>
    </submittedName>
</protein>
<comment type="caution">
    <text evidence="1">The sequence shown here is derived from an EMBL/GenBank/DDBJ whole genome shotgun (WGS) entry which is preliminary data.</text>
</comment>
<gene>
    <name evidence="1" type="ORF">BDN71DRAFT_1431067</name>
</gene>
<accession>A0A9P5ZVZ6</accession>
<proteinExistence type="predicted"/>
<dbReference type="AlphaFoldDB" id="A0A9P5ZVZ6"/>
<evidence type="ECO:0000313" key="1">
    <source>
        <dbReference type="EMBL" id="KAF9495303.1"/>
    </source>
</evidence>